<dbReference type="EMBL" id="CAAALY010120233">
    <property type="protein sequence ID" value="VEL31247.1"/>
    <property type="molecule type" value="Genomic_DNA"/>
</dbReference>
<accession>A0A3S5C2L0</accession>
<keyword evidence="2" id="KW-1185">Reference proteome</keyword>
<proteinExistence type="predicted"/>
<name>A0A3S5C2L0_9PLAT</name>
<organism evidence="1 2">
    <name type="scientific">Protopolystoma xenopodis</name>
    <dbReference type="NCBI Taxonomy" id="117903"/>
    <lineage>
        <taxon>Eukaryota</taxon>
        <taxon>Metazoa</taxon>
        <taxon>Spiralia</taxon>
        <taxon>Lophotrochozoa</taxon>
        <taxon>Platyhelminthes</taxon>
        <taxon>Monogenea</taxon>
        <taxon>Polyopisthocotylea</taxon>
        <taxon>Polystomatidea</taxon>
        <taxon>Polystomatidae</taxon>
        <taxon>Protopolystoma</taxon>
    </lineage>
</organism>
<evidence type="ECO:0000313" key="2">
    <source>
        <dbReference type="Proteomes" id="UP000784294"/>
    </source>
</evidence>
<comment type="caution">
    <text evidence="1">The sequence shown here is derived from an EMBL/GenBank/DDBJ whole genome shotgun (WGS) entry which is preliminary data.</text>
</comment>
<sequence>MPILPVLSPPDVDDFGCNRSKSPSDLRVEVRLDTDSDRTMGSTYTSGSQIVGCVVIDSPRMISARCKCASRRLHSDCSVGETVVPQKAK</sequence>
<protein>
    <submittedName>
        <fullName evidence="1">Uncharacterized protein</fullName>
    </submittedName>
</protein>
<gene>
    <name evidence="1" type="ORF">PXEA_LOCUS24687</name>
</gene>
<dbReference type="Proteomes" id="UP000784294">
    <property type="component" value="Unassembled WGS sequence"/>
</dbReference>
<reference evidence="1" key="1">
    <citation type="submission" date="2018-11" db="EMBL/GenBank/DDBJ databases">
        <authorList>
            <consortium name="Pathogen Informatics"/>
        </authorList>
    </citation>
    <scope>NUCLEOTIDE SEQUENCE</scope>
</reference>
<evidence type="ECO:0000313" key="1">
    <source>
        <dbReference type="EMBL" id="VEL31247.1"/>
    </source>
</evidence>
<dbReference type="AlphaFoldDB" id="A0A3S5C2L0"/>